<dbReference type="SUPFAM" id="SSF69796">
    <property type="entry name" value="Thymidylate synthase-complementing protein Thy1"/>
    <property type="match status" value="1"/>
</dbReference>
<dbReference type="Gene3D" id="3.30.1360.170">
    <property type="match status" value="1"/>
</dbReference>
<accession>A0A1J5IQ09</accession>
<dbReference type="Pfam" id="PF02511">
    <property type="entry name" value="Thy1"/>
    <property type="match status" value="1"/>
</dbReference>
<dbReference type="GO" id="GO:0050797">
    <property type="term" value="F:thymidylate synthase (FAD) activity"/>
    <property type="evidence" value="ECO:0007669"/>
    <property type="project" value="InterPro"/>
</dbReference>
<organism evidence="1 2">
    <name type="scientific">Candidatus Wirthbacteria bacterium CG2_30_54_11</name>
    <dbReference type="NCBI Taxonomy" id="1817892"/>
    <lineage>
        <taxon>Bacteria</taxon>
        <taxon>Candidatus Wirthbacteria</taxon>
    </lineage>
</organism>
<reference evidence="1 2" key="1">
    <citation type="journal article" date="2016" name="Environ. Microbiol.">
        <title>Genomic resolution of a cold subsurface aquifer community provides metabolic insights for novel microbes adapted to high CO concentrations.</title>
        <authorList>
            <person name="Probst A.J."/>
            <person name="Castelle C.J."/>
            <person name="Singh A."/>
            <person name="Brown C.T."/>
            <person name="Anantharaman K."/>
            <person name="Sharon I."/>
            <person name="Hug L.A."/>
            <person name="Burstein D."/>
            <person name="Emerson J.B."/>
            <person name="Thomas B.C."/>
            <person name="Banfield J.F."/>
        </authorList>
    </citation>
    <scope>NUCLEOTIDE SEQUENCE [LARGE SCALE GENOMIC DNA]</scope>
    <source>
        <strain evidence="1">CG2_30_54_11</strain>
    </source>
</reference>
<evidence type="ECO:0000313" key="1">
    <source>
        <dbReference type="EMBL" id="OIP96482.1"/>
    </source>
</evidence>
<gene>
    <name evidence="1" type="ORF">AUK40_04935</name>
</gene>
<evidence type="ECO:0000313" key="2">
    <source>
        <dbReference type="Proteomes" id="UP000183245"/>
    </source>
</evidence>
<protein>
    <submittedName>
        <fullName evidence="1">Uncharacterized protein</fullName>
    </submittedName>
</protein>
<comment type="caution">
    <text evidence="1">The sequence shown here is derived from an EMBL/GenBank/DDBJ whole genome shotgun (WGS) entry which is preliminary data.</text>
</comment>
<proteinExistence type="predicted"/>
<name>A0A1J5IQ09_9BACT</name>
<dbReference type="GO" id="GO:0050660">
    <property type="term" value="F:flavin adenine dinucleotide binding"/>
    <property type="evidence" value="ECO:0007669"/>
    <property type="project" value="InterPro"/>
</dbReference>
<dbReference type="EMBL" id="MNZT01000084">
    <property type="protein sequence ID" value="OIP96482.1"/>
    <property type="molecule type" value="Genomic_DNA"/>
</dbReference>
<dbReference type="InterPro" id="IPR003669">
    <property type="entry name" value="Thymidylate_synthase_ThyX"/>
</dbReference>
<dbReference type="InterPro" id="IPR036098">
    <property type="entry name" value="Thymidylate_synthase_ThyX_sf"/>
</dbReference>
<dbReference type="GO" id="GO:0006231">
    <property type="term" value="P:dTMP biosynthetic process"/>
    <property type="evidence" value="ECO:0007669"/>
    <property type="project" value="InterPro"/>
</dbReference>
<sequence>MKKVSDTRIDFLGVVPEFEYGGRSFNAQTIAALSALLTFKGKSIQELYQETVDKEQDLDAKVTKILQKSSLRGHASVATTPVISLSFQGTKFLDALLTPLVFASGLMASGRRTGTTVEDIVTPTTIAADPEAARIYQEASVHLIEYLNQLVESGIRKDEASKISQYGIVGTGIVSLSVESIVALFREYEREKEWMPEDAGFFLDQVKAHAEEMGIDILYATRCAAPKDVYPFPNIFKDPKHPNLARDLRLQHRNRPQSVLLGCEVETAPSFLEQMRELGETRDQLVKDQVSVRDGWYAFLAQREQICRDFGTAVRVRMLSSPSWRVWGEKKRHRTVPMVCDSLYFAIGEAAAVFRRRETGAGIDDSFLAEVEEWFSVPPAVKASTELTSSWIDAAAQAFAAYDALLARGIAPRDALYVIPRGVRLDVVQDYNLYNLISGYYPLRLCTTAEEQMQKMTLQEAHLIRQALEERGARVVGEHMVPKCHVVGFCPEEKLCGKIYQMIPWYDDAFHAAMKDDLDAKWKKNHTA</sequence>
<dbReference type="AlphaFoldDB" id="A0A1J5IQ09"/>
<dbReference type="Proteomes" id="UP000183245">
    <property type="component" value="Unassembled WGS sequence"/>
</dbReference>
<dbReference type="STRING" id="1817892.AUK40_04935"/>